<evidence type="ECO:0000313" key="1">
    <source>
        <dbReference type="EMBL" id="MCK0538244.1"/>
    </source>
</evidence>
<dbReference type="RefSeq" id="WP_246952686.1">
    <property type="nucleotide sequence ID" value="NZ_JALKII010000007.1"/>
</dbReference>
<dbReference type="Proteomes" id="UP001165524">
    <property type="component" value="Unassembled WGS sequence"/>
</dbReference>
<comment type="caution">
    <text evidence="1">The sequence shown here is derived from an EMBL/GenBank/DDBJ whole genome shotgun (WGS) entry which is preliminary data.</text>
</comment>
<organism evidence="1 2">
    <name type="scientific">Alcanivorax quisquiliarum</name>
    <dbReference type="NCBI Taxonomy" id="2933565"/>
    <lineage>
        <taxon>Bacteria</taxon>
        <taxon>Pseudomonadati</taxon>
        <taxon>Pseudomonadota</taxon>
        <taxon>Gammaproteobacteria</taxon>
        <taxon>Oceanospirillales</taxon>
        <taxon>Alcanivoracaceae</taxon>
        <taxon>Alcanivorax</taxon>
    </lineage>
</organism>
<dbReference type="EMBL" id="JALKII010000007">
    <property type="protein sequence ID" value="MCK0538244.1"/>
    <property type="molecule type" value="Genomic_DNA"/>
</dbReference>
<reference evidence="1" key="1">
    <citation type="submission" date="2022-04" db="EMBL/GenBank/DDBJ databases">
        <title>Alcanivorax sp. CY1518 draft genome sequence.</title>
        <authorList>
            <person name="Zhao G."/>
            <person name="An M."/>
        </authorList>
    </citation>
    <scope>NUCLEOTIDE SEQUENCE</scope>
    <source>
        <strain evidence="1">CY1518</strain>
    </source>
</reference>
<protein>
    <submittedName>
        <fullName evidence="1">Uncharacterized protein</fullName>
    </submittedName>
</protein>
<evidence type="ECO:0000313" key="2">
    <source>
        <dbReference type="Proteomes" id="UP001165524"/>
    </source>
</evidence>
<gene>
    <name evidence="1" type="ORF">MU846_11040</name>
</gene>
<sequence length="84" mass="9606">MLLKYLNELDRAVQAARLHPGLEQFSRCAECAEVLKDYLRGQIEPVRVRGTEIMETLLPEQFDEWMAIVGGARAANEGQRRYIA</sequence>
<accession>A0ABT0E9C0</accession>
<keyword evidence="2" id="KW-1185">Reference proteome</keyword>
<name>A0ABT0E9C0_9GAMM</name>
<proteinExistence type="predicted"/>